<evidence type="ECO:0000256" key="1">
    <source>
        <dbReference type="ARBA" id="ARBA00012552"/>
    </source>
</evidence>
<dbReference type="PANTHER" id="PTHR18934">
    <property type="entry name" value="ATP-DEPENDENT RNA HELICASE"/>
    <property type="match status" value="1"/>
</dbReference>
<dbReference type="EMBL" id="CAJZBQ010000005">
    <property type="protein sequence ID" value="CAG9312256.1"/>
    <property type="molecule type" value="Genomic_DNA"/>
</dbReference>
<feature type="domain" description="Helicase C-terminal" evidence="9">
    <location>
        <begin position="211"/>
        <end position="383"/>
    </location>
</feature>
<gene>
    <name evidence="10" type="ORF">BSTOLATCC_MIC5498</name>
</gene>
<dbReference type="Pfam" id="PF00271">
    <property type="entry name" value="Helicase_C"/>
    <property type="match status" value="1"/>
</dbReference>
<evidence type="ECO:0000259" key="9">
    <source>
        <dbReference type="PROSITE" id="PS51194"/>
    </source>
</evidence>
<dbReference type="EC" id="3.6.4.13" evidence="1"/>
<dbReference type="InterPro" id="IPR011709">
    <property type="entry name" value="DEAD-box_helicase_OB_fold"/>
</dbReference>
<evidence type="ECO:0000256" key="4">
    <source>
        <dbReference type="ARBA" id="ARBA00022801"/>
    </source>
</evidence>
<dbReference type="SMART" id="SM00382">
    <property type="entry name" value="AAA"/>
    <property type="match status" value="1"/>
</dbReference>
<name>A0AAU9ICU3_9CILI</name>
<feature type="domain" description="Helicase ATP-binding" evidence="8">
    <location>
        <begin position="23"/>
        <end position="186"/>
    </location>
</feature>
<dbReference type="GO" id="GO:0016787">
    <property type="term" value="F:hydrolase activity"/>
    <property type="evidence" value="ECO:0007669"/>
    <property type="project" value="UniProtKB-KW"/>
</dbReference>
<dbReference type="GO" id="GO:0045943">
    <property type="term" value="P:positive regulation of transcription by RNA polymerase I"/>
    <property type="evidence" value="ECO:0007669"/>
    <property type="project" value="TreeGrafter"/>
</dbReference>
<dbReference type="SMART" id="SM00490">
    <property type="entry name" value="HELICc"/>
    <property type="match status" value="1"/>
</dbReference>
<dbReference type="InterPro" id="IPR003593">
    <property type="entry name" value="AAA+_ATPase"/>
</dbReference>
<keyword evidence="6" id="KW-0067">ATP-binding</keyword>
<dbReference type="FunFam" id="3.40.50.300:FF:000615">
    <property type="entry name" value="pre-mRNA-splicing factor ATP-dependent RNA helicase DEAH7"/>
    <property type="match status" value="1"/>
</dbReference>
<proteinExistence type="predicted"/>
<dbReference type="Proteomes" id="UP001162131">
    <property type="component" value="Unassembled WGS sequence"/>
</dbReference>
<organism evidence="10 11">
    <name type="scientific">Blepharisma stoltei</name>
    <dbReference type="NCBI Taxonomy" id="1481888"/>
    <lineage>
        <taxon>Eukaryota</taxon>
        <taxon>Sar</taxon>
        <taxon>Alveolata</taxon>
        <taxon>Ciliophora</taxon>
        <taxon>Postciliodesmatophora</taxon>
        <taxon>Heterotrichea</taxon>
        <taxon>Heterotrichida</taxon>
        <taxon>Blepharismidae</taxon>
        <taxon>Blepharisma</taxon>
    </lineage>
</organism>
<dbReference type="InterPro" id="IPR001650">
    <property type="entry name" value="Helicase_C-like"/>
</dbReference>
<dbReference type="CDD" id="cd18791">
    <property type="entry name" value="SF2_C_RHA"/>
    <property type="match status" value="1"/>
</dbReference>
<keyword evidence="4" id="KW-0378">Hydrolase</keyword>
<dbReference type="Pfam" id="PF07717">
    <property type="entry name" value="OB_NTP_bind"/>
    <property type="match status" value="1"/>
</dbReference>
<dbReference type="GO" id="GO:0003725">
    <property type="term" value="F:double-stranded RNA binding"/>
    <property type="evidence" value="ECO:0007669"/>
    <property type="project" value="TreeGrafter"/>
</dbReference>
<evidence type="ECO:0000256" key="5">
    <source>
        <dbReference type="ARBA" id="ARBA00022806"/>
    </source>
</evidence>
<evidence type="ECO:0000256" key="6">
    <source>
        <dbReference type="ARBA" id="ARBA00022840"/>
    </source>
</evidence>
<dbReference type="GO" id="GO:0003724">
    <property type="term" value="F:RNA helicase activity"/>
    <property type="evidence" value="ECO:0007669"/>
    <property type="project" value="UniProtKB-EC"/>
</dbReference>
<keyword evidence="11" id="KW-1185">Reference proteome</keyword>
<evidence type="ECO:0000256" key="2">
    <source>
        <dbReference type="ARBA" id="ARBA00022664"/>
    </source>
</evidence>
<dbReference type="SMART" id="SM00847">
    <property type="entry name" value="HA2"/>
    <property type="match status" value="1"/>
</dbReference>
<dbReference type="Gene3D" id="3.40.50.300">
    <property type="entry name" value="P-loop containing nucleotide triphosphate hydrolases"/>
    <property type="match status" value="2"/>
</dbReference>
<dbReference type="Pfam" id="PF04408">
    <property type="entry name" value="WHD_HA2"/>
    <property type="match status" value="1"/>
</dbReference>
<protein>
    <recommendedName>
        <fullName evidence="1">RNA helicase</fullName>
        <ecNumber evidence="1">3.6.4.13</ecNumber>
    </recommendedName>
</protein>
<dbReference type="GO" id="GO:0005730">
    <property type="term" value="C:nucleolus"/>
    <property type="evidence" value="ECO:0007669"/>
    <property type="project" value="TreeGrafter"/>
</dbReference>
<dbReference type="PROSITE" id="PS51192">
    <property type="entry name" value="HELICASE_ATP_BIND_1"/>
    <property type="match status" value="1"/>
</dbReference>
<accession>A0AAU9ICU3</accession>
<dbReference type="Gene3D" id="1.20.120.1080">
    <property type="match status" value="1"/>
</dbReference>
<evidence type="ECO:0000256" key="7">
    <source>
        <dbReference type="ARBA" id="ARBA00047984"/>
    </source>
</evidence>
<dbReference type="InterPro" id="IPR014001">
    <property type="entry name" value="Helicase_ATP-bd"/>
</dbReference>
<evidence type="ECO:0000256" key="3">
    <source>
        <dbReference type="ARBA" id="ARBA00022741"/>
    </source>
</evidence>
<dbReference type="PROSITE" id="PS00690">
    <property type="entry name" value="DEAH_ATP_HELICASE"/>
    <property type="match status" value="1"/>
</dbReference>
<comment type="catalytic activity">
    <reaction evidence="7">
        <text>ATP + H2O = ADP + phosphate + H(+)</text>
        <dbReference type="Rhea" id="RHEA:13065"/>
        <dbReference type="ChEBI" id="CHEBI:15377"/>
        <dbReference type="ChEBI" id="CHEBI:15378"/>
        <dbReference type="ChEBI" id="CHEBI:30616"/>
        <dbReference type="ChEBI" id="CHEBI:43474"/>
        <dbReference type="ChEBI" id="CHEBI:456216"/>
        <dbReference type="EC" id="3.6.4.13"/>
    </reaction>
</comment>
<dbReference type="InterPro" id="IPR048333">
    <property type="entry name" value="HA2_WH"/>
</dbReference>
<dbReference type="PANTHER" id="PTHR18934:SF118">
    <property type="entry name" value="ATP-DEPENDENT RNA HELICASE DHX33"/>
    <property type="match status" value="1"/>
</dbReference>
<keyword evidence="5" id="KW-0347">Helicase</keyword>
<dbReference type="InterPro" id="IPR011545">
    <property type="entry name" value="DEAD/DEAH_box_helicase_dom"/>
</dbReference>
<dbReference type="GO" id="GO:0006397">
    <property type="term" value="P:mRNA processing"/>
    <property type="evidence" value="ECO:0007669"/>
    <property type="project" value="UniProtKB-KW"/>
</dbReference>
<dbReference type="PROSITE" id="PS51194">
    <property type="entry name" value="HELICASE_CTER"/>
    <property type="match status" value="1"/>
</dbReference>
<sequence length="627" mass="71096">MVKGIIKKQRKSLPIYKYKHKILETINKSQVTILIGETGSGKTTQVAQYILESSLNSDKLIGITQPRRIAAISVAKRVAYERQSEIGSLIGYSVRFENKTSENTKIKFLTDGMLIRESLIDPILRNYSFLIIDEAHERTTNTDIILGLIRELITQRNDIKVIIMSATIEAQRFAEFFSSREIIEVHGRTFPVKILNAAVPEPDHIDATVIGIVQVHLDYPAGDILVFLTGQEEIEDVQAILLRKRKLLPTNSMDFTVCAMYAALPSHLQMKAFESAPENTRKIILATNIAETSLTIPGVKYVIDSGVVKERNYDPRTGMESLKIVKISKAAAKQRAGRAGRESEGICFRLFTSEDFNGFEDYSKPEITRSNLGNVVLQLKIIGHDPRLFKFMDRPDDIYIEKATQELRGLGALDGEEKITLLGRKMAELPVPPVLARILLASLEPQLQCTKDILTIIALLSVENLCYFNRKEANAMQIFKCSEGDHLTFLKIYQEWRKNKTKSWCKTHGLNRISIKRASMIRKQLRQYLKKYNPALVHAPNENILKCLAKGYYMNSAFLSADGTHYRTIKDREIIHIHPTSVLFQTRKKPQCIIFSEVIITTKKYVRGVSEADYGIIQSFLGTLKTK</sequence>
<keyword evidence="3" id="KW-0547">Nucleotide-binding</keyword>
<dbReference type="Pfam" id="PF00270">
    <property type="entry name" value="DEAD"/>
    <property type="match status" value="1"/>
</dbReference>
<evidence type="ECO:0000313" key="11">
    <source>
        <dbReference type="Proteomes" id="UP001162131"/>
    </source>
</evidence>
<dbReference type="InterPro" id="IPR027417">
    <property type="entry name" value="P-loop_NTPase"/>
</dbReference>
<dbReference type="GO" id="GO:0005524">
    <property type="term" value="F:ATP binding"/>
    <property type="evidence" value="ECO:0007669"/>
    <property type="project" value="UniProtKB-KW"/>
</dbReference>
<dbReference type="SUPFAM" id="SSF52540">
    <property type="entry name" value="P-loop containing nucleoside triphosphate hydrolases"/>
    <property type="match status" value="1"/>
</dbReference>
<reference evidence="10" key="1">
    <citation type="submission" date="2021-09" db="EMBL/GenBank/DDBJ databases">
        <authorList>
            <consortium name="AG Swart"/>
            <person name="Singh M."/>
            <person name="Singh A."/>
            <person name="Seah K."/>
            <person name="Emmerich C."/>
        </authorList>
    </citation>
    <scope>NUCLEOTIDE SEQUENCE</scope>
    <source>
        <strain evidence="10">ATCC30299</strain>
    </source>
</reference>
<dbReference type="InterPro" id="IPR007502">
    <property type="entry name" value="Helicase-assoc_dom"/>
</dbReference>
<dbReference type="Pfam" id="PF21010">
    <property type="entry name" value="HA2_C"/>
    <property type="match status" value="1"/>
</dbReference>
<comment type="caution">
    <text evidence="10">The sequence shown here is derived from an EMBL/GenBank/DDBJ whole genome shotgun (WGS) entry which is preliminary data.</text>
</comment>
<evidence type="ECO:0000313" key="10">
    <source>
        <dbReference type="EMBL" id="CAG9312256.1"/>
    </source>
</evidence>
<dbReference type="SMART" id="SM00487">
    <property type="entry name" value="DEXDc"/>
    <property type="match status" value="1"/>
</dbReference>
<keyword evidence="2" id="KW-0507">mRNA processing</keyword>
<dbReference type="CDD" id="cd17917">
    <property type="entry name" value="DEXHc_RHA-like"/>
    <property type="match status" value="1"/>
</dbReference>
<dbReference type="InterPro" id="IPR002464">
    <property type="entry name" value="DNA/RNA_helicase_DEAH_CS"/>
</dbReference>
<dbReference type="AlphaFoldDB" id="A0AAU9ICU3"/>
<dbReference type="FunFam" id="3.40.50.300:FF:000145">
    <property type="entry name" value="probable ATP-dependent RNA helicase DHX40"/>
    <property type="match status" value="1"/>
</dbReference>
<evidence type="ECO:0000259" key="8">
    <source>
        <dbReference type="PROSITE" id="PS51192"/>
    </source>
</evidence>